<keyword evidence="1" id="KW-1133">Transmembrane helix</keyword>
<dbReference type="InterPro" id="IPR035892">
    <property type="entry name" value="C2_domain_sf"/>
</dbReference>
<feature type="non-terminal residue" evidence="3">
    <location>
        <position position="301"/>
    </location>
</feature>
<keyword evidence="4" id="KW-1185">Reference proteome</keyword>
<feature type="domain" description="C2" evidence="2">
    <location>
        <begin position="36"/>
        <end position="158"/>
    </location>
</feature>
<evidence type="ECO:0000313" key="4">
    <source>
        <dbReference type="Proteomes" id="UP000652761"/>
    </source>
</evidence>
<accession>A0A843WXP7</accession>
<keyword evidence="1" id="KW-0472">Membrane</keyword>
<dbReference type="PANTHER" id="PTHR47052">
    <property type="entry name" value="CONSERVED SERINE PROLINE-RICH PROTEIN (AFU_ORTHOLOGUE AFUA_2G01790)"/>
    <property type="match status" value="1"/>
</dbReference>
<protein>
    <recommendedName>
        <fullName evidence="2">C2 domain-containing protein</fullName>
    </recommendedName>
</protein>
<dbReference type="Proteomes" id="UP000652761">
    <property type="component" value="Unassembled WGS sequence"/>
</dbReference>
<dbReference type="Pfam" id="PF00168">
    <property type="entry name" value="C2"/>
    <property type="match status" value="1"/>
</dbReference>
<proteinExistence type="predicted"/>
<dbReference type="OrthoDB" id="270970at2759"/>
<dbReference type="InterPro" id="IPR000008">
    <property type="entry name" value="C2_dom"/>
</dbReference>
<keyword evidence="1" id="KW-0812">Transmembrane</keyword>
<dbReference type="InterPro" id="IPR052981">
    <property type="entry name" value="Ingression_C2_domain"/>
</dbReference>
<evidence type="ECO:0000256" key="1">
    <source>
        <dbReference type="SAM" id="Phobius"/>
    </source>
</evidence>
<evidence type="ECO:0000259" key="2">
    <source>
        <dbReference type="PROSITE" id="PS50004"/>
    </source>
</evidence>
<feature type="transmembrane region" description="Helical" evidence="1">
    <location>
        <begin position="42"/>
        <end position="62"/>
    </location>
</feature>
<dbReference type="PROSITE" id="PS50004">
    <property type="entry name" value="C2"/>
    <property type="match status" value="1"/>
</dbReference>
<dbReference type="CDD" id="cd00030">
    <property type="entry name" value="C2"/>
    <property type="match status" value="1"/>
</dbReference>
<evidence type="ECO:0000313" key="3">
    <source>
        <dbReference type="EMBL" id="MQM15209.1"/>
    </source>
</evidence>
<dbReference type="SUPFAM" id="SSF49562">
    <property type="entry name" value="C2 domain (Calcium/lipid-binding domain, CaLB)"/>
    <property type="match status" value="1"/>
</dbReference>
<dbReference type="SMART" id="SM00239">
    <property type="entry name" value="C2"/>
    <property type="match status" value="1"/>
</dbReference>
<gene>
    <name evidence="3" type="ORF">Taro_048152</name>
</gene>
<organism evidence="3 4">
    <name type="scientific">Colocasia esculenta</name>
    <name type="common">Wild taro</name>
    <name type="synonym">Arum esculentum</name>
    <dbReference type="NCBI Taxonomy" id="4460"/>
    <lineage>
        <taxon>Eukaryota</taxon>
        <taxon>Viridiplantae</taxon>
        <taxon>Streptophyta</taxon>
        <taxon>Embryophyta</taxon>
        <taxon>Tracheophyta</taxon>
        <taxon>Spermatophyta</taxon>
        <taxon>Magnoliopsida</taxon>
        <taxon>Liliopsida</taxon>
        <taxon>Araceae</taxon>
        <taxon>Aroideae</taxon>
        <taxon>Colocasieae</taxon>
        <taxon>Colocasia</taxon>
    </lineage>
</organism>
<dbReference type="Gene3D" id="2.60.40.150">
    <property type="entry name" value="C2 domain"/>
    <property type="match status" value="1"/>
</dbReference>
<comment type="caution">
    <text evidence="3">The sequence shown here is derived from an EMBL/GenBank/DDBJ whole genome shotgun (WGS) entry which is preliminary data.</text>
</comment>
<reference evidence="3" key="1">
    <citation type="submission" date="2017-07" db="EMBL/GenBank/DDBJ databases">
        <title>Taro Niue Genome Assembly and Annotation.</title>
        <authorList>
            <person name="Atibalentja N."/>
            <person name="Keating K."/>
            <person name="Fields C.J."/>
        </authorList>
    </citation>
    <scope>NUCLEOTIDE SEQUENCE</scope>
    <source>
        <strain evidence="3">Niue_2</strain>
        <tissue evidence="3">Leaf</tissue>
    </source>
</reference>
<dbReference type="EMBL" id="NMUH01006413">
    <property type="protein sequence ID" value="MQM15209.1"/>
    <property type="molecule type" value="Genomic_DNA"/>
</dbReference>
<dbReference type="PANTHER" id="PTHR47052:SF3">
    <property type="entry name" value="INGRESSION PROTEIN 1"/>
    <property type="match status" value="1"/>
</dbReference>
<dbReference type="AlphaFoldDB" id="A0A843WXP7"/>
<sequence length="301" mass="33154">DSFGGALLFLHVDPRPSLGGYRYSITWPGGCCCRHRSGYVRFLCVLFLFFCRCLLIWVFVVWQVVGCTRLKDTEWISRQDPYVCLEYASTKYRTRTCTDGGKNPTFQEKFVFNLIEGLREISISVWNSNTLTFDDFIGNGKVQLHKALSQGYDDAAWTIQSKSGRYAGEVTLIMHYGHAQRPGVGYAPTAPPYAPAAAPYTAAPAPYPGAYPAPAYAPPALPPTYPGYPPATAAAMPYPCYPPNPAAPYPPAGTYPPAGYPPSPALLHLPTATVLNEKMFQKDWGNVSIRNGSTHPIKRLM</sequence>
<name>A0A843WXP7_COLES</name>